<sequence length="248" mass="27595">MSADLRLAVLSDVHGNAFAAQAVIQDIRACSPDLTVNLGDQVWGQADPLRALELQRGLDAVEVRGNNDELLERPLDDLPEHKRALGNWLAATLPLTERKRLATLPLRAALVGGEVLASHGTPATPWDSLLLHFDYDTRLFRRRSESELSERLQGFGGHRVYLVGHMHRADTRTVGDTLLVGTGPVNWPNDGDRRAAWTLLERRGGQWQAEHRRVTYDWDAAARWIRESGAPEQGEIDLILNPASDAWA</sequence>
<dbReference type="CDD" id="cd00838">
    <property type="entry name" value="MPP_superfamily"/>
    <property type="match status" value="1"/>
</dbReference>
<dbReference type="RefSeq" id="WP_189643632.1">
    <property type="nucleotide sequence ID" value="NZ_BNAL01000028.1"/>
</dbReference>
<dbReference type="EMBL" id="BNAL01000028">
    <property type="protein sequence ID" value="GHG07683.1"/>
    <property type="molecule type" value="Genomic_DNA"/>
</dbReference>
<evidence type="ECO:0000313" key="3">
    <source>
        <dbReference type="EMBL" id="GHG07683.1"/>
    </source>
</evidence>
<accession>A0ABQ3K9C6</accession>
<organism evidence="3 4">
    <name type="scientific">Deinococcus piscis</name>
    <dbReference type="NCBI Taxonomy" id="394230"/>
    <lineage>
        <taxon>Bacteria</taxon>
        <taxon>Thermotogati</taxon>
        <taxon>Deinococcota</taxon>
        <taxon>Deinococci</taxon>
        <taxon>Deinococcales</taxon>
        <taxon>Deinococcaceae</taxon>
        <taxon>Deinococcus</taxon>
    </lineage>
</organism>
<gene>
    <name evidence="3" type="ORF">GCM10017783_20310</name>
</gene>
<reference evidence="4" key="1">
    <citation type="journal article" date="2019" name="Int. J. Syst. Evol. Microbiol.">
        <title>The Global Catalogue of Microorganisms (GCM) 10K type strain sequencing project: providing services to taxonomists for standard genome sequencing and annotation.</title>
        <authorList>
            <consortium name="The Broad Institute Genomics Platform"/>
            <consortium name="The Broad Institute Genome Sequencing Center for Infectious Disease"/>
            <person name="Wu L."/>
            <person name="Ma J."/>
        </authorList>
    </citation>
    <scope>NUCLEOTIDE SEQUENCE [LARGE SCALE GENOMIC DNA]</scope>
    <source>
        <strain evidence="4">CGMCC 1.18439</strain>
    </source>
</reference>
<dbReference type="InterPro" id="IPR029052">
    <property type="entry name" value="Metallo-depent_PP-like"/>
</dbReference>
<name>A0ABQ3K9C6_9DEIO</name>
<dbReference type="Pfam" id="PF12850">
    <property type="entry name" value="Metallophos_2"/>
    <property type="match status" value="1"/>
</dbReference>
<dbReference type="SUPFAM" id="SSF56300">
    <property type="entry name" value="Metallo-dependent phosphatases"/>
    <property type="match status" value="1"/>
</dbReference>
<comment type="similarity">
    <text evidence="1">Belongs to the metallophosphoesterase superfamily. YfcE family.</text>
</comment>
<dbReference type="InterPro" id="IPR024654">
    <property type="entry name" value="Calcineurin-like_PHP_lpxH"/>
</dbReference>
<dbReference type="InterPro" id="IPR050126">
    <property type="entry name" value="Ap4A_hydrolase"/>
</dbReference>
<comment type="caution">
    <text evidence="3">The sequence shown here is derived from an EMBL/GenBank/DDBJ whole genome shotgun (WGS) entry which is preliminary data.</text>
</comment>
<protein>
    <submittedName>
        <fullName evidence="3">Metallophosphoesterase</fullName>
    </submittedName>
</protein>
<dbReference type="PANTHER" id="PTHR42850:SF2">
    <property type="entry name" value="BLL5683 PROTEIN"/>
    <property type="match status" value="1"/>
</dbReference>
<evidence type="ECO:0000259" key="2">
    <source>
        <dbReference type="Pfam" id="PF12850"/>
    </source>
</evidence>
<dbReference type="PIRSF" id="PIRSF000883">
    <property type="entry name" value="Pesterase_MJ0912"/>
    <property type="match status" value="1"/>
</dbReference>
<dbReference type="Proteomes" id="UP000632154">
    <property type="component" value="Unassembled WGS sequence"/>
</dbReference>
<evidence type="ECO:0000256" key="1">
    <source>
        <dbReference type="ARBA" id="ARBA00008950"/>
    </source>
</evidence>
<feature type="domain" description="Calcineurin-like phosphoesterase" evidence="2">
    <location>
        <begin position="6"/>
        <end position="194"/>
    </location>
</feature>
<evidence type="ECO:0000313" key="4">
    <source>
        <dbReference type="Proteomes" id="UP000632154"/>
    </source>
</evidence>
<proteinExistence type="inferred from homology"/>
<dbReference type="InterPro" id="IPR011152">
    <property type="entry name" value="Pesterase_MJ0912"/>
</dbReference>
<dbReference type="Gene3D" id="3.60.21.10">
    <property type="match status" value="1"/>
</dbReference>
<keyword evidence="4" id="KW-1185">Reference proteome</keyword>
<dbReference type="PANTHER" id="PTHR42850">
    <property type="entry name" value="METALLOPHOSPHOESTERASE"/>
    <property type="match status" value="1"/>
</dbReference>